<dbReference type="Pfam" id="PF13545">
    <property type="entry name" value="HTH_Crp_2"/>
    <property type="match status" value="1"/>
</dbReference>
<dbReference type="PROSITE" id="PS00042">
    <property type="entry name" value="HTH_CRP_1"/>
    <property type="match status" value="1"/>
</dbReference>
<dbReference type="InterPro" id="IPR012318">
    <property type="entry name" value="HTH_CRP"/>
</dbReference>
<dbReference type="InterPro" id="IPR050397">
    <property type="entry name" value="Env_Response_Regulators"/>
</dbReference>
<dbReference type="InterPro" id="IPR036390">
    <property type="entry name" value="WH_DNA-bd_sf"/>
</dbReference>
<protein>
    <submittedName>
        <fullName evidence="6">Fumarate/nitrate reduction transcriptional regulator Fnr</fullName>
    </submittedName>
</protein>
<dbReference type="PROSITE" id="PS50042">
    <property type="entry name" value="CNMP_BINDING_3"/>
    <property type="match status" value="1"/>
</dbReference>
<feature type="domain" description="HTH crp-type" evidence="5">
    <location>
        <begin position="152"/>
        <end position="225"/>
    </location>
</feature>
<dbReference type="SMART" id="SM00100">
    <property type="entry name" value="cNMP"/>
    <property type="match status" value="1"/>
</dbReference>
<reference evidence="6 7" key="1">
    <citation type="submission" date="2023-11" db="EMBL/GenBank/DDBJ databases">
        <title>MicrobeMod: A computational toolkit for identifying prokaryotic methylation and restriction-modification with nanopore sequencing.</title>
        <authorList>
            <person name="Crits-Christoph A."/>
            <person name="Kang S.C."/>
            <person name="Lee H."/>
            <person name="Ostrov N."/>
        </authorList>
    </citation>
    <scope>NUCLEOTIDE SEQUENCE [LARGE SCALE GENOMIC DNA]</scope>
    <source>
        <strain evidence="6 7">DSMZ 16071</strain>
    </source>
</reference>
<feature type="domain" description="Cyclic nucleotide-binding" evidence="4">
    <location>
        <begin position="18"/>
        <end position="101"/>
    </location>
</feature>
<dbReference type="InterPro" id="IPR014710">
    <property type="entry name" value="RmlC-like_jellyroll"/>
</dbReference>
<keyword evidence="3" id="KW-0804">Transcription</keyword>
<evidence type="ECO:0000313" key="6">
    <source>
        <dbReference type="EMBL" id="WQG85159.1"/>
    </source>
</evidence>
<dbReference type="Gene3D" id="1.10.10.10">
    <property type="entry name" value="Winged helix-like DNA-binding domain superfamily/Winged helix DNA-binding domain"/>
    <property type="match status" value="1"/>
</dbReference>
<dbReference type="InterPro" id="IPR000595">
    <property type="entry name" value="cNMP-bd_dom"/>
</dbReference>
<dbReference type="SUPFAM" id="SSF46785">
    <property type="entry name" value="Winged helix' DNA-binding domain"/>
    <property type="match status" value="1"/>
</dbReference>
<gene>
    <name evidence="6" type="primary">fnr</name>
    <name evidence="6" type="ORF">SR900_11875</name>
</gene>
<dbReference type="NCBIfam" id="NF008365">
    <property type="entry name" value="PRK11161.1"/>
    <property type="match status" value="1"/>
</dbReference>
<evidence type="ECO:0000259" key="4">
    <source>
        <dbReference type="PROSITE" id="PS50042"/>
    </source>
</evidence>
<keyword evidence="7" id="KW-1185">Reference proteome</keyword>
<dbReference type="InterPro" id="IPR018490">
    <property type="entry name" value="cNMP-bd_dom_sf"/>
</dbReference>
<dbReference type="Pfam" id="PF00027">
    <property type="entry name" value="cNMP_binding"/>
    <property type="match status" value="1"/>
</dbReference>
<dbReference type="PRINTS" id="PR00034">
    <property type="entry name" value="HTHCRP"/>
</dbReference>
<dbReference type="Proteomes" id="UP001324185">
    <property type="component" value="Chromosome"/>
</dbReference>
<keyword evidence="2" id="KW-0238">DNA-binding</keyword>
<evidence type="ECO:0000256" key="3">
    <source>
        <dbReference type="ARBA" id="ARBA00023163"/>
    </source>
</evidence>
<organism evidence="6 7">
    <name type="scientific">Kangiella aquimarina</name>
    <dbReference type="NCBI Taxonomy" id="261965"/>
    <lineage>
        <taxon>Bacteria</taxon>
        <taxon>Pseudomonadati</taxon>
        <taxon>Pseudomonadota</taxon>
        <taxon>Gammaproteobacteria</taxon>
        <taxon>Kangiellales</taxon>
        <taxon>Kangiellaceae</taxon>
        <taxon>Kangiella</taxon>
    </lineage>
</organism>
<evidence type="ECO:0000313" key="7">
    <source>
        <dbReference type="Proteomes" id="UP001324185"/>
    </source>
</evidence>
<dbReference type="CDD" id="cd00038">
    <property type="entry name" value="CAP_ED"/>
    <property type="match status" value="1"/>
</dbReference>
<dbReference type="PANTHER" id="PTHR24567">
    <property type="entry name" value="CRP FAMILY TRANSCRIPTIONAL REGULATORY PROTEIN"/>
    <property type="match status" value="1"/>
</dbReference>
<evidence type="ECO:0000256" key="1">
    <source>
        <dbReference type="ARBA" id="ARBA00023015"/>
    </source>
</evidence>
<dbReference type="CDD" id="cd00092">
    <property type="entry name" value="HTH_CRP"/>
    <property type="match status" value="1"/>
</dbReference>
<dbReference type="InterPro" id="IPR036388">
    <property type="entry name" value="WH-like_DNA-bd_sf"/>
</dbReference>
<proteinExistence type="predicted"/>
<sequence length="237" mass="26386">MALPSIKCQSCSINQLCLPVMLAESEVEHLDSIIQRKKPLNKNEMLFRSGEEFQAIYAVRSGCIKSYTISESGEEQITGFHLAGEIIGLDAISSGKHPSMAKALETSMVCTIPYHKLEMLSGEIPGLRQQLVRVMSREIHDDQELMLLLNKKSADERLAAFLVNLSSRFGKRGLSRTCFNLVMTRGDIANYLGLAVETVSRLFTKLQQNGLITIKDKEVTITDFNQLNVLAGSKCHH</sequence>
<dbReference type="PROSITE" id="PS51063">
    <property type="entry name" value="HTH_CRP_2"/>
    <property type="match status" value="1"/>
</dbReference>
<dbReference type="RefSeq" id="WP_018625217.1">
    <property type="nucleotide sequence ID" value="NZ_CP140158.1"/>
</dbReference>
<dbReference type="SUPFAM" id="SSF51206">
    <property type="entry name" value="cAMP-binding domain-like"/>
    <property type="match status" value="1"/>
</dbReference>
<keyword evidence="1" id="KW-0805">Transcription regulation</keyword>
<dbReference type="InterPro" id="IPR018335">
    <property type="entry name" value="Tscrpt_reg_HTH_Crp-type_CS"/>
</dbReference>
<accession>A0ABZ0X3Q2</accession>
<name>A0ABZ0X3Q2_9GAMM</name>
<dbReference type="SMART" id="SM00419">
    <property type="entry name" value="HTH_CRP"/>
    <property type="match status" value="1"/>
</dbReference>
<dbReference type="PANTHER" id="PTHR24567:SF75">
    <property type="entry name" value="FUMARATE AND NITRATE REDUCTION REGULATORY PROTEIN"/>
    <property type="match status" value="1"/>
</dbReference>
<dbReference type="EMBL" id="CP140158">
    <property type="protein sequence ID" value="WQG85159.1"/>
    <property type="molecule type" value="Genomic_DNA"/>
</dbReference>
<evidence type="ECO:0000259" key="5">
    <source>
        <dbReference type="PROSITE" id="PS51063"/>
    </source>
</evidence>
<dbReference type="Gene3D" id="2.60.120.10">
    <property type="entry name" value="Jelly Rolls"/>
    <property type="match status" value="1"/>
</dbReference>
<evidence type="ECO:0000256" key="2">
    <source>
        <dbReference type="ARBA" id="ARBA00023125"/>
    </source>
</evidence>